<accession>A0ABS6GQI8</accession>
<reference evidence="1 2" key="1">
    <citation type="journal article" date="2011" name="Int. J. Syst. Evol. Microbiol.">
        <title>Allobacillus halotolerans gen. nov., sp. nov. isolated from shrimp paste.</title>
        <authorList>
            <person name="Sheu S.Y."/>
            <person name="Arun A.B."/>
            <person name="Jiang S.R."/>
            <person name="Young C.C."/>
            <person name="Chen W.M."/>
        </authorList>
    </citation>
    <scope>NUCLEOTIDE SEQUENCE [LARGE SCALE GENOMIC DNA]</scope>
    <source>
        <strain evidence="1 2">LMG 24826</strain>
    </source>
</reference>
<dbReference type="PROSITE" id="PS51257">
    <property type="entry name" value="PROKAR_LIPOPROTEIN"/>
    <property type="match status" value="1"/>
</dbReference>
<organism evidence="1 2">
    <name type="scientific">Allobacillus halotolerans</name>
    <dbReference type="NCBI Taxonomy" id="570278"/>
    <lineage>
        <taxon>Bacteria</taxon>
        <taxon>Bacillati</taxon>
        <taxon>Bacillota</taxon>
        <taxon>Bacilli</taxon>
        <taxon>Bacillales</taxon>
        <taxon>Bacillaceae</taxon>
        <taxon>Allobacillus</taxon>
    </lineage>
</organism>
<gene>
    <name evidence="1" type="ORF">KQ486_09195</name>
</gene>
<keyword evidence="2" id="KW-1185">Reference proteome</keyword>
<evidence type="ECO:0000313" key="2">
    <source>
        <dbReference type="Proteomes" id="UP000812672"/>
    </source>
</evidence>
<protein>
    <submittedName>
        <fullName evidence="1">Uncharacterized protein</fullName>
    </submittedName>
</protein>
<dbReference type="RefSeq" id="WP_216687425.1">
    <property type="nucleotide sequence ID" value="NZ_CAUPKR010000010.1"/>
</dbReference>
<dbReference type="Proteomes" id="UP000812672">
    <property type="component" value="Unassembled WGS sequence"/>
</dbReference>
<evidence type="ECO:0000313" key="1">
    <source>
        <dbReference type="EMBL" id="MBU6081198.1"/>
    </source>
</evidence>
<dbReference type="EMBL" id="JAHLZF010000012">
    <property type="protein sequence ID" value="MBU6081198.1"/>
    <property type="molecule type" value="Genomic_DNA"/>
</dbReference>
<sequence length="336" mass="38286">MERIILLLVIFMVTVLLSGCNSQDINGLSFIIEEETRKNENQLIQPTDIEELGYKPHYEVEILIDDGFSSSFNLLGERLEYLRPVDNTASFDLILDIDSPVTKNFRLMIWNNNQFLPIHVNNEQKDSQTYYDIQMPSGNHSITLSNIINLDENFEFNEIAFILLDKDAPVDINLGYSPIRMYIANTDNLSQVEIDNKDTYKEDLSLLEDSDSNNGQGIPELTILNHDKMMLNTSGITSQSRYLSIEQVNTDVIESIIFFNFDGEIYESFTTRHPVGKKAVVPIPKAIINNLGETDYYVLINNNFGKSGIKQIKNIINGDSTAYTNFSYLYKIGSID</sequence>
<name>A0ABS6GQI8_9BACI</name>
<comment type="caution">
    <text evidence="1">The sequence shown here is derived from an EMBL/GenBank/DDBJ whole genome shotgun (WGS) entry which is preliminary data.</text>
</comment>
<proteinExistence type="predicted"/>